<feature type="binding site" evidence="16">
    <location>
        <begin position="121"/>
        <end position="122"/>
    </location>
    <ligand>
        <name>S-adenosyl-L-methionine</name>
        <dbReference type="ChEBI" id="CHEBI:59789"/>
        <label>2</label>
    </ligand>
</feature>
<gene>
    <name evidence="19" type="ORF">B1C78_03795</name>
</gene>
<feature type="binding site" evidence="16">
    <location>
        <position position="219"/>
    </location>
    <ligand>
        <name>S-adenosyl-L-methionine</name>
        <dbReference type="ChEBI" id="CHEBI:59789"/>
        <label>2</label>
    </ligand>
</feature>
<evidence type="ECO:0000256" key="9">
    <source>
        <dbReference type="ARBA" id="ARBA00023002"/>
    </source>
</evidence>
<dbReference type="GO" id="GO:0051989">
    <property type="term" value="F:coproporphyrinogen dehydrogenase activity"/>
    <property type="evidence" value="ECO:0007669"/>
    <property type="project" value="UniProtKB-EC"/>
</dbReference>
<feature type="binding site" evidence="17">
    <location>
        <position position="73"/>
    </location>
    <ligand>
        <name>[4Fe-4S] cluster</name>
        <dbReference type="ChEBI" id="CHEBI:49883"/>
        <note>4Fe-4S-S-AdoMet</note>
    </ligand>
</feature>
<dbReference type="Pfam" id="PF06969">
    <property type="entry name" value="HemN_C"/>
    <property type="match status" value="1"/>
</dbReference>
<dbReference type="OrthoDB" id="9808022at2"/>
<feature type="binding site" evidence="16">
    <location>
        <begin position="75"/>
        <end position="77"/>
    </location>
    <ligand>
        <name>S-adenosyl-L-methionine</name>
        <dbReference type="ChEBI" id="CHEBI:59789"/>
        <label>2</label>
    </ligand>
</feature>
<dbReference type="Proteomes" id="UP000189462">
    <property type="component" value="Unassembled WGS sequence"/>
</dbReference>
<keyword evidence="8 15" id="KW-0479">Metal-binding</keyword>
<dbReference type="GO" id="GO:0005737">
    <property type="term" value="C:cytoplasm"/>
    <property type="evidence" value="ECO:0007669"/>
    <property type="project" value="UniProtKB-SubCell"/>
</dbReference>
<dbReference type="EC" id="1.3.98.3" evidence="15"/>
<dbReference type="SUPFAM" id="SSF102114">
    <property type="entry name" value="Radical SAM enzymes"/>
    <property type="match status" value="1"/>
</dbReference>
<evidence type="ECO:0000256" key="4">
    <source>
        <dbReference type="ARBA" id="ARBA00011245"/>
    </source>
</evidence>
<evidence type="ECO:0000313" key="19">
    <source>
        <dbReference type="EMBL" id="OOG27231.1"/>
    </source>
</evidence>
<evidence type="ECO:0000256" key="14">
    <source>
        <dbReference type="ARBA" id="ARBA00048321"/>
    </source>
</evidence>
<dbReference type="PANTHER" id="PTHR13932">
    <property type="entry name" value="COPROPORPHYRINIGEN III OXIDASE"/>
    <property type="match status" value="1"/>
</dbReference>
<comment type="catalytic activity">
    <reaction evidence="14 15">
        <text>coproporphyrinogen III + 2 S-adenosyl-L-methionine = protoporphyrinogen IX + 2 5'-deoxyadenosine + 2 L-methionine + 2 CO2</text>
        <dbReference type="Rhea" id="RHEA:15425"/>
        <dbReference type="ChEBI" id="CHEBI:16526"/>
        <dbReference type="ChEBI" id="CHEBI:17319"/>
        <dbReference type="ChEBI" id="CHEBI:57307"/>
        <dbReference type="ChEBI" id="CHEBI:57309"/>
        <dbReference type="ChEBI" id="CHEBI:57844"/>
        <dbReference type="ChEBI" id="CHEBI:59789"/>
        <dbReference type="EC" id="1.3.98.3"/>
    </reaction>
</comment>
<feature type="binding site" evidence="16">
    <location>
        <position position="339"/>
    </location>
    <ligand>
        <name>S-adenosyl-L-methionine</name>
        <dbReference type="ChEBI" id="CHEBI:59789"/>
        <label>1</label>
    </ligand>
</feature>
<dbReference type="InterPro" id="IPR058240">
    <property type="entry name" value="rSAM_sf"/>
</dbReference>
<evidence type="ECO:0000256" key="17">
    <source>
        <dbReference type="PIRSR" id="PIRSR000167-2"/>
    </source>
</evidence>
<feature type="binding site" evidence="17">
    <location>
        <position position="69"/>
    </location>
    <ligand>
        <name>[4Fe-4S] cluster</name>
        <dbReference type="ChEBI" id="CHEBI:49883"/>
        <note>4Fe-4S-S-AdoMet</note>
    </ligand>
</feature>
<comment type="function">
    <text evidence="13">Involved in the heme biosynthesis. Catalyzes the anaerobic oxidative decarboxylation of propionate groups of rings A and B of coproporphyrinogen III to yield the vinyl groups in protoporphyrinogen IX.</text>
</comment>
<dbReference type="SFLD" id="SFLDG01065">
    <property type="entry name" value="anaerobic_coproporphyrinogen-I"/>
    <property type="match status" value="1"/>
</dbReference>
<dbReference type="GO" id="GO:0046872">
    <property type="term" value="F:metal ion binding"/>
    <property type="evidence" value="ECO:0007669"/>
    <property type="project" value="UniProtKB-KW"/>
</dbReference>
<dbReference type="GO" id="GO:0006782">
    <property type="term" value="P:protoporphyrinogen IX biosynthetic process"/>
    <property type="evidence" value="ECO:0007669"/>
    <property type="project" value="UniProtKB-UniPathway"/>
</dbReference>
<dbReference type="InterPro" id="IPR006638">
    <property type="entry name" value="Elp3/MiaA/NifB-like_rSAM"/>
</dbReference>
<protein>
    <recommendedName>
        <fullName evidence="15">Coproporphyrinogen-III oxidase</fullName>
        <ecNumber evidence="15">1.3.98.3</ecNumber>
    </recommendedName>
</protein>
<comment type="cofactor">
    <cofactor evidence="15 17">
        <name>[4Fe-4S] cluster</name>
        <dbReference type="ChEBI" id="CHEBI:49883"/>
    </cofactor>
    <text evidence="15 17">Binds 1 [4Fe-4S] cluster. The cluster is coordinated with 3 cysteines and an exchangeable S-adenosyl-L-methionine.</text>
</comment>
<dbReference type="PANTHER" id="PTHR13932:SF6">
    <property type="entry name" value="OXYGEN-INDEPENDENT COPROPORPHYRINOGEN III OXIDASE"/>
    <property type="match status" value="1"/>
</dbReference>
<feature type="binding site" evidence="16">
    <location>
        <position position="63"/>
    </location>
    <ligand>
        <name>S-adenosyl-L-methionine</name>
        <dbReference type="ChEBI" id="CHEBI:59789"/>
        <label>1</label>
    </ligand>
</feature>
<dbReference type="PROSITE" id="PS51918">
    <property type="entry name" value="RADICAL_SAM"/>
    <property type="match status" value="1"/>
</dbReference>
<evidence type="ECO:0000256" key="13">
    <source>
        <dbReference type="ARBA" id="ARBA00024295"/>
    </source>
</evidence>
<comment type="pathway">
    <text evidence="2 15">Porphyrin-containing compound metabolism; protoporphyrin-IX biosynthesis; protoporphyrinogen-IX from coproporphyrinogen-III (AdoMet route): step 1/1.</text>
</comment>
<proteinExistence type="inferred from homology"/>
<dbReference type="RefSeq" id="WP_077277922.1">
    <property type="nucleotide sequence ID" value="NZ_MVBK01000021.1"/>
</dbReference>
<evidence type="ECO:0000256" key="8">
    <source>
        <dbReference type="ARBA" id="ARBA00022723"/>
    </source>
</evidence>
<feature type="binding site" evidence="16">
    <location>
        <position position="120"/>
    </location>
    <ligand>
        <name>S-adenosyl-L-methionine</name>
        <dbReference type="ChEBI" id="CHEBI:59789"/>
        <label>1</label>
    </ligand>
</feature>
<comment type="subcellular location">
    <subcellularLocation>
        <location evidence="1 15">Cytoplasm</location>
    </subcellularLocation>
</comment>
<dbReference type="InterPro" id="IPR034505">
    <property type="entry name" value="Coproporphyrinogen-III_oxidase"/>
</dbReference>
<evidence type="ECO:0000256" key="11">
    <source>
        <dbReference type="ARBA" id="ARBA00023014"/>
    </source>
</evidence>
<keyword evidence="9 15" id="KW-0560">Oxidoreductase</keyword>
<keyword evidence="12 15" id="KW-0627">Porphyrin biosynthesis</keyword>
<dbReference type="InterPro" id="IPR023404">
    <property type="entry name" value="rSAM_horseshoe"/>
</dbReference>
<dbReference type="InterPro" id="IPR010723">
    <property type="entry name" value="HemN_C"/>
</dbReference>
<sequence length="466" mass="52314">MTAFDAIPQNVDFDADLIRRYDKAGPRYTSYPTAVQFHEGFTADDYRAQAQASNASGRPLSLYVHIPFCDTVCYYCACNKIVTKDRSRARPYLDRLLREMEMQAALFDSGRPVDQLHLGGGTPTFIAHDEMAELMTGIATHFGGLNEETGEYGIEIDPREVSADTLSLLRRLGFNRLSLGVQDFDPRVQKAVNRIQPAEQTLAVLNEARRVGFRSISVDLIYGLPLQTLQSFAATVNRIIEAAPDRVSVFNYAHLPERFKPQRRINVEDLPSPAERLGILQQTIAQLTEAGYVYIGMDHFARPDDELAVAQREGTLYRNFQGYSTHADCDVVGLGVSSIGMVQDCYAQNRHDQDGYYARIDAGEVAVFRGVLLDADDRLRRDVINALICHFRLDFASMEARHGIAFADYFAGELKMLEPMQADGLITVDADGIAVTPRGRLLIRNICMVFDRYIREAQVVRHSRVI</sequence>
<dbReference type="AlphaFoldDB" id="A0A1V3NQB5"/>
<dbReference type="SMART" id="SM00729">
    <property type="entry name" value="Elp3"/>
    <property type="match status" value="1"/>
</dbReference>
<dbReference type="GO" id="GO:0004109">
    <property type="term" value="F:coproporphyrinogen oxidase activity"/>
    <property type="evidence" value="ECO:0007669"/>
    <property type="project" value="InterPro"/>
</dbReference>
<evidence type="ECO:0000256" key="3">
    <source>
        <dbReference type="ARBA" id="ARBA00005493"/>
    </source>
</evidence>
<comment type="caution">
    <text evidence="19">The sequence shown here is derived from an EMBL/GenBank/DDBJ whole genome shotgun (WGS) entry which is preliminary data.</text>
</comment>
<dbReference type="Gene3D" id="3.80.30.20">
    <property type="entry name" value="tm_1862 like domain"/>
    <property type="match status" value="1"/>
</dbReference>
<dbReference type="SFLD" id="SFLDS00029">
    <property type="entry name" value="Radical_SAM"/>
    <property type="match status" value="1"/>
</dbReference>
<evidence type="ECO:0000259" key="18">
    <source>
        <dbReference type="PROSITE" id="PS51918"/>
    </source>
</evidence>
<dbReference type="NCBIfam" id="TIGR00538">
    <property type="entry name" value="hemN"/>
    <property type="match status" value="1"/>
</dbReference>
<name>A0A1V3NQB5_9GAMM</name>
<feature type="binding site" evidence="16">
    <location>
        <position position="155"/>
    </location>
    <ligand>
        <name>S-adenosyl-L-methionine</name>
        <dbReference type="ChEBI" id="CHEBI:59789"/>
        <label>1</label>
    </ligand>
</feature>
<reference evidence="19 20" key="1">
    <citation type="submission" date="2017-02" db="EMBL/GenBank/DDBJ databases">
        <title>Genomic diversity within the haloalkaliphilic genus Thioalkalivibrio.</title>
        <authorList>
            <person name="Ahn A.-C."/>
            <person name="Meier-Kolthoff J."/>
            <person name="Overmars L."/>
            <person name="Richter M."/>
            <person name="Woyke T."/>
            <person name="Sorokin D.Y."/>
            <person name="Muyzer G."/>
        </authorList>
    </citation>
    <scope>NUCLEOTIDE SEQUENCE [LARGE SCALE GENOMIC DNA]</scope>
    <source>
        <strain evidence="19 20">ALJD</strain>
    </source>
</reference>
<evidence type="ECO:0000256" key="12">
    <source>
        <dbReference type="ARBA" id="ARBA00023244"/>
    </source>
</evidence>
<evidence type="ECO:0000256" key="1">
    <source>
        <dbReference type="ARBA" id="ARBA00004496"/>
    </source>
</evidence>
<dbReference type="Gene3D" id="1.10.10.920">
    <property type="match status" value="1"/>
</dbReference>
<feature type="binding site" evidence="17">
    <location>
        <position position="76"/>
    </location>
    <ligand>
        <name>[4Fe-4S] cluster</name>
        <dbReference type="ChEBI" id="CHEBI:49883"/>
        <note>4Fe-4S-S-AdoMet</note>
    </ligand>
</feature>
<dbReference type="SFLD" id="SFLDG01082">
    <property type="entry name" value="B12-binding_domain_containing"/>
    <property type="match status" value="1"/>
</dbReference>
<evidence type="ECO:0000313" key="20">
    <source>
        <dbReference type="Proteomes" id="UP000189462"/>
    </source>
</evidence>
<accession>A0A1V3NQB5</accession>
<evidence type="ECO:0000256" key="15">
    <source>
        <dbReference type="PIRNR" id="PIRNR000167"/>
    </source>
</evidence>
<feature type="domain" description="Radical SAM core" evidence="18">
    <location>
        <begin position="54"/>
        <end position="290"/>
    </location>
</feature>
<dbReference type="Pfam" id="PF04055">
    <property type="entry name" value="Radical_SAM"/>
    <property type="match status" value="1"/>
</dbReference>
<keyword evidence="7 15" id="KW-0949">S-adenosyl-L-methionine</keyword>
<dbReference type="PIRSF" id="PIRSF000167">
    <property type="entry name" value="HemN"/>
    <property type="match status" value="1"/>
</dbReference>
<keyword evidence="10 15" id="KW-0408">Iron</keyword>
<evidence type="ECO:0000256" key="6">
    <source>
        <dbReference type="ARBA" id="ARBA00022490"/>
    </source>
</evidence>
<keyword evidence="20" id="KW-1185">Reference proteome</keyword>
<evidence type="ECO:0000256" key="16">
    <source>
        <dbReference type="PIRSR" id="PIRSR000167-1"/>
    </source>
</evidence>
<feature type="binding site" evidence="16">
    <location>
        <position position="253"/>
    </location>
    <ligand>
        <name>S-adenosyl-L-methionine</name>
        <dbReference type="ChEBI" id="CHEBI:59789"/>
        <label>2</label>
    </ligand>
</feature>
<evidence type="ECO:0000256" key="2">
    <source>
        <dbReference type="ARBA" id="ARBA00004785"/>
    </source>
</evidence>
<dbReference type="InterPro" id="IPR007197">
    <property type="entry name" value="rSAM"/>
</dbReference>
<dbReference type="FunFam" id="1.10.10.920:FF:000001">
    <property type="entry name" value="Coproporphyrinogen-III oxidase"/>
    <property type="match status" value="1"/>
</dbReference>
<feature type="binding site" evidence="16">
    <location>
        <position position="182"/>
    </location>
    <ligand>
        <name>S-adenosyl-L-methionine</name>
        <dbReference type="ChEBI" id="CHEBI:59789"/>
        <label>2</label>
    </ligand>
</feature>
<feature type="binding site" evidence="16">
    <location>
        <position position="194"/>
    </location>
    <ligand>
        <name>S-adenosyl-L-methionine</name>
        <dbReference type="ChEBI" id="CHEBI:59789"/>
        <label>2</label>
    </ligand>
</feature>
<dbReference type="InterPro" id="IPR004558">
    <property type="entry name" value="Coprogen_oxidase_HemN"/>
</dbReference>
<dbReference type="EMBL" id="MVBK01000021">
    <property type="protein sequence ID" value="OOG27231.1"/>
    <property type="molecule type" value="Genomic_DNA"/>
</dbReference>
<organism evidence="19 20">
    <name type="scientific">Thioalkalivibrio denitrificans</name>
    <dbReference type="NCBI Taxonomy" id="108003"/>
    <lineage>
        <taxon>Bacteria</taxon>
        <taxon>Pseudomonadati</taxon>
        <taxon>Pseudomonadota</taxon>
        <taxon>Gammaproteobacteria</taxon>
        <taxon>Chromatiales</taxon>
        <taxon>Ectothiorhodospiraceae</taxon>
        <taxon>Thioalkalivibrio</taxon>
    </lineage>
</organism>
<dbReference type="STRING" id="108003.B1C78_03795"/>
<keyword evidence="6 15" id="KW-0963">Cytoplasm</keyword>
<dbReference type="UniPathway" id="UPA00251">
    <property type="reaction ID" value="UER00323"/>
</dbReference>
<evidence type="ECO:0000256" key="5">
    <source>
        <dbReference type="ARBA" id="ARBA00022485"/>
    </source>
</evidence>
<comment type="similarity">
    <text evidence="3 15">Belongs to the anaerobic coproporphyrinogen-III oxidase family.</text>
</comment>
<evidence type="ECO:0000256" key="10">
    <source>
        <dbReference type="ARBA" id="ARBA00023004"/>
    </source>
</evidence>
<dbReference type="CDD" id="cd01335">
    <property type="entry name" value="Radical_SAM"/>
    <property type="match status" value="1"/>
</dbReference>
<evidence type="ECO:0000256" key="7">
    <source>
        <dbReference type="ARBA" id="ARBA00022691"/>
    </source>
</evidence>
<dbReference type="GO" id="GO:0051539">
    <property type="term" value="F:4 iron, 4 sulfur cluster binding"/>
    <property type="evidence" value="ECO:0007669"/>
    <property type="project" value="UniProtKB-KW"/>
</dbReference>
<comment type="subunit">
    <text evidence="4">Monomer.</text>
</comment>
<keyword evidence="5 15" id="KW-0004">4Fe-4S</keyword>
<keyword evidence="11 15" id="KW-0411">Iron-sulfur</keyword>